<keyword evidence="2" id="KW-1133">Transmembrane helix</keyword>
<evidence type="ECO:0000313" key="4">
    <source>
        <dbReference type="Proteomes" id="UP000231201"/>
    </source>
</evidence>
<keyword evidence="2" id="KW-0472">Membrane</keyword>
<keyword evidence="1" id="KW-0175">Coiled coil</keyword>
<proteinExistence type="predicted"/>
<feature type="transmembrane region" description="Helical" evidence="2">
    <location>
        <begin position="115"/>
        <end position="136"/>
    </location>
</feature>
<accession>A0A2M8TJV9</accession>
<protein>
    <submittedName>
        <fullName evidence="3">Uncharacterized protein</fullName>
    </submittedName>
</protein>
<dbReference type="AlphaFoldDB" id="A0A2M8TJV9"/>
<evidence type="ECO:0000256" key="2">
    <source>
        <dbReference type="SAM" id="Phobius"/>
    </source>
</evidence>
<comment type="caution">
    <text evidence="3">The sequence shown here is derived from an EMBL/GenBank/DDBJ whole genome shotgun (WGS) entry which is preliminary data.</text>
</comment>
<dbReference type="EMBL" id="PENH01000002">
    <property type="protein sequence ID" value="PJI24226.1"/>
    <property type="molecule type" value="Genomic_DNA"/>
</dbReference>
<feature type="transmembrane region" description="Helical" evidence="2">
    <location>
        <begin position="6"/>
        <end position="26"/>
    </location>
</feature>
<name>A0A2M8TJV9_PREIN</name>
<reference evidence="3 4" key="1">
    <citation type="submission" date="2017-11" db="EMBL/GenBank/DDBJ databases">
        <title>Genome sequencing of Prevotella intermedia KCOM 2833.</title>
        <authorList>
            <person name="Kook J.-K."/>
            <person name="Park S.-N."/>
            <person name="Lim Y.K."/>
        </authorList>
    </citation>
    <scope>NUCLEOTIDE SEQUENCE [LARGE SCALE GENOMIC DNA]</scope>
    <source>
        <strain evidence="3 4">KCOM 2833</strain>
    </source>
</reference>
<organism evidence="3 4">
    <name type="scientific">Prevotella intermedia</name>
    <dbReference type="NCBI Taxonomy" id="28131"/>
    <lineage>
        <taxon>Bacteria</taxon>
        <taxon>Pseudomonadati</taxon>
        <taxon>Bacteroidota</taxon>
        <taxon>Bacteroidia</taxon>
        <taxon>Bacteroidales</taxon>
        <taxon>Prevotellaceae</taxon>
        <taxon>Prevotella</taxon>
    </lineage>
</organism>
<feature type="coiled-coil region" evidence="1">
    <location>
        <begin position="71"/>
        <end position="98"/>
    </location>
</feature>
<dbReference type="RefSeq" id="WP_088439332.1">
    <property type="nucleotide sequence ID" value="NZ_NHRV01000002.1"/>
</dbReference>
<evidence type="ECO:0000256" key="1">
    <source>
        <dbReference type="SAM" id="Coils"/>
    </source>
</evidence>
<dbReference type="Proteomes" id="UP000231201">
    <property type="component" value="Unassembled WGS sequence"/>
</dbReference>
<evidence type="ECO:0000313" key="3">
    <source>
        <dbReference type="EMBL" id="PJI24226.1"/>
    </source>
</evidence>
<keyword evidence="2" id="KW-0812">Transmembrane</keyword>
<gene>
    <name evidence="3" type="ORF">CTM59_08800</name>
</gene>
<sequence length="146" mass="16944">MDWIDNFTAIIQLMCAVNFGFIATSYNEKIYNMFFKHTLLVDRPYRKIVDINRLVVNSETSKEMVPKDSSYGITNEEIEEAQKALEELNEAIEKWNKESCNLNDKINKEKNINGAGNFFLFISIYGVIEMILIALIQSSKYSFLYS</sequence>